<dbReference type="PANTHER" id="PTHR30287:SF1">
    <property type="entry name" value="INNER MEMBRANE PROTEIN"/>
    <property type="match status" value="1"/>
</dbReference>
<protein>
    <submittedName>
        <fullName evidence="1">Oxidoreductase</fullName>
    </submittedName>
</protein>
<dbReference type="GO" id="GO:0005886">
    <property type="term" value="C:plasma membrane"/>
    <property type="evidence" value="ECO:0007669"/>
    <property type="project" value="TreeGrafter"/>
</dbReference>
<proteinExistence type="predicted"/>
<dbReference type="PANTHER" id="PTHR30287">
    <property type="entry name" value="MEMBRANE COMPONENT OF PREDICTED ABC SUPERFAMILY METABOLITE UPTAKE TRANSPORTER"/>
    <property type="match status" value="1"/>
</dbReference>
<reference evidence="1" key="2">
    <citation type="journal article" date="2014" name="ISME J.">
        <title>Microbial stratification in low pH oxic and suboxic macroscopic growths along an acid mine drainage.</title>
        <authorList>
            <person name="Mendez-Garcia C."/>
            <person name="Mesa V."/>
            <person name="Sprenger R.R."/>
            <person name="Richter M."/>
            <person name="Diez M.S."/>
            <person name="Solano J."/>
            <person name="Bargiela R."/>
            <person name="Golyshina O.V."/>
            <person name="Manteca A."/>
            <person name="Ramos J.L."/>
            <person name="Gallego J.R."/>
            <person name="Llorente I."/>
            <person name="Martins Dos Santos V.A."/>
            <person name="Jensen O.N."/>
            <person name="Pelaez A.I."/>
            <person name="Sanchez J."/>
            <person name="Ferrer M."/>
        </authorList>
    </citation>
    <scope>NUCLEOTIDE SEQUENCE</scope>
</reference>
<sequence>MKALPLAWRGLRREWRLPELRTLAAALVLAVAALGAVASLGARVEQALLARAAEMIGGNLGVSTDYRNLPADFSTEAARLGLQQNRSANFPSMAFHGEASQLLDVLATD</sequence>
<comment type="caution">
    <text evidence="1">The sequence shown here is derived from an EMBL/GenBank/DDBJ whole genome shotgun (WGS) entry which is preliminary data.</text>
</comment>
<dbReference type="InterPro" id="IPR038766">
    <property type="entry name" value="Membrane_comp_ABC_pdt"/>
</dbReference>
<name>T0ZH40_9ZZZZ</name>
<dbReference type="EMBL" id="AUZX01015419">
    <property type="protein sequence ID" value="EQD29105.1"/>
    <property type="molecule type" value="Genomic_DNA"/>
</dbReference>
<reference evidence="1" key="1">
    <citation type="submission" date="2013-08" db="EMBL/GenBank/DDBJ databases">
        <authorList>
            <person name="Mendez C."/>
            <person name="Richter M."/>
            <person name="Ferrer M."/>
            <person name="Sanchez J."/>
        </authorList>
    </citation>
    <scope>NUCLEOTIDE SEQUENCE</scope>
</reference>
<organism evidence="1">
    <name type="scientific">mine drainage metagenome</name>
    <dbReference type="NCBI Taxonomy" id="410659"/>
    <lineage>
        <taxon>unclassified sequences</taxon>
        <taxon>metagenomes</taxon>
        <taxon>ecological metagenomes</taxon>
    </lineage>
</organism>
<feature type="non-terminal residue" evidence="1">
    <location>
        <position position="109"/>
    </location>
</feature>
<gene>
    <name evidence="1" type="ORF">B1A_20876</name>
</gene>
<evidence type="ECO:0000313" key="1">
    <source>
        <dbReference type="EMBL" id="EQD29105.1"/>
    </source>
</evidence>
<accession>T0ZH40</accession>
<dbReference type="AlphaFoldDB" id="T0ZH40"/>